<name>A0A2Z4FQV9_9DELT</name>
<evidence type="ECO:0000313" key="2">
    <source>
        <dbReference type="EMBL" id="AWV91155.1"/>
    </source>
</evidence>
<evidence type="ECO:0000256" key="1">
    <source>
        <dbReference type="SAM" id="SignalP"/>
    </source>
</evidence>
<gene>
    <name evidence="2" type="ORF">DN745_18215</name>
</gene>
<dbReference type="EMBL" id="CP030032">
    <property type="protein sequence ID" value="AWV91155.1"/>
    <property type="molecule type" value="Genomic_DNA"/>
</dbReference>
<reference evidence="2 3" key="1">
    <citation type="submission" date="2018-06" db="EMBL/GenBank/DDBJ databases">
        <title>Lujinxingia sediminis gen. nov. sp. nov., a new facultative anaerobic member of the class Deltaproteobacteria, and proposal of Lujinxingaceae fam. nov.</title>
        <authorList>
            <person name="Guo L.-Y."/>
            <person name="Li C.-M."/>
            <person name="Wang S."/>
            <person name="Du Z.-J."/>
        </authorList>
    </citation>
    <scope>NUCLEOTIDE SEQUENCE [LARGE SCALE GENOMIC DNA]</scope>
    <source>
        <strain evidence="2 3">FA350</strain>
    </source>
</reference>
<dbReference type="Proteomes" id="UP000249799">
    <property type="component" value="Chromosome"/>
</dbReference>
<dbReference type="InterPro" id="IPR011250">
    <property type="entry name" value="OMP/PagP_B-barrel"/>
</dbReference>
<dbReference type="AlphaFoldDB" id="A0A2Z4FQV9"/>
<accession>A0A2Z4FQV9</accession>
<keyword evidence="3" id="KW-1185">Reference proteome</keyword>
<keyword evidence="1" id="KW-0732">Signal</keyword>
<feature type="signal peptide" evidence="1">
    <location>
        <begin position="1"/>
        <end position="23"/>
    </location>
</feature>
<dbReference type="KEGG" id="bsed:DN745_18215"/>
<dbReference type="OrthoDB" id="5506874at2"/>
<evidence type="ECO:0000313" key="3">
    <source>
        <dbReference type="Proteomes" id="UP000249799"/>
    </source>
</evidence>
<evidence type="ECO:0008006" key="4">
    <source>
        <dbReference type="Google" id="ProtNLM"/>
    </source>
</evidence>
<feature type="chain" id="PRO_5016282214" description="Outer membrane protein beta-barrel domain-containing protein" evidence="1">
    <location>
        <begin position="24"/>
        <end position="195"/>
    </location>
</feature>
<protein>
    <recommendedName>
        <fullName evidence="4">Outer membrane protein beta-barrel domain-containing protein</fullName>
    </recommendedName>
</protein>
<proteinExistence type="predicted"/>
<dbReference type="SUPFAM" id="SSF56925">
    <property type="entry name" value="OMPA-like"/>
    <property type="match status" value="1"/>
</dbReference>
<sequence>MPRALAALFIAGFVLMMSSSAFALDGYADRKGVFVGLGVGGGIGAVANEDDGITNGLGDGRKLGLSLHGIIGGGVNKNIVLGLGVNTWIRNVEQGSQDYHHQHWNFLANGNFFLIDGLYIDAGAGLAYASYDATIGPVTQTYNEMGLALRGGLGYEFFLNGTHALGMNVGYTRHFYFDADAAFDTIGATIGIRWY</sequence>
<organism evidence="2 3">
    <name type="scientific">Bradymonas sediminis</name>
    <dbReference type="NCBI Taxonomy" id="1548548"/>
    <lineage>
        <taxon>Bacteria</taxon>
        <taxon>Deltaproteobacteria</taxon>
        <taxon>Bradymonadales</taxon>
        <taxon>Bradymonadaceae</taxon>
        <taxon>Bradymonas</taxon>
    </lineage>
</organism>